<feature type="domain" description="Protein kinase" evidence="7">
    <location>
        <begin position="1"/>
        <end position="367"/>
    </location>
</feature>
<dbReference type="EMBL" id="CYKH01000202">
    <property type="protein sequence ID" value="CUE83448.1"/>
    <property type="molecule type" value="Genomic_DNA"/>
</dbReference>
<dbReference type="PANTHER" id="PTHR24351">
    <property type="entry name" value="RIBOSOMAL PROTEIN S6 KINASE"/>
    <property type="match status" value="1"/>
</dbReference>
<evidence type="ECO:0000256" key="2">
    <source>
        <dbReference type="ARBA" id="ARBA00022679"/>
    </source>
</evidence>
<accession>A0A0S4IJF3</accession>
<evidence type="ECO:0000256" key="5">
    <source>
        <dbReference type="ARBA" id="ARBA00022840"/>
    </source>
</evidence>
<protein>
    <submittedName>
        <fullName evidence="8">Protein kinase, putative</fullName>
    </submittedName>
</protein>
<dbReference type="Gene3D" id="1.10.510.10">
    <property type="entry name" value="Transferase(Phosphotransferase) domain 1"/>
    <property type="match status" value="1"/>
</dbReference>
<keyword evidence="4 8" id="KW-0418">Kinase</keyword>
<dbReference type="Proteomes" id="UP000051952">
    <property type="component" value="Unassembled WGS sequence"/>
</dbReference>
<dbReference type="SUPFAM" id="SSF56112">
    <property type="entry name" value="Protein kinase-like (PK-like)"/>
    <property type="match status" value="1"/>
</dbReference>
<proteinExistence type="predicted"/>
<dbReference type="GO" id="GO:0004674">
    <property type="term" value="F:protein serine/threonine kinase activity"/>
    <property type="evidence" value="ECO:0007669"/>
    <property type="project" value="UniProtKB-KW"/>
</dbReference>
<evidence type="ECO:0000256" key="3">
    <source>
        <dbReference type="ARBA" id="ARBA00022741"/>
    </source>
</evidence>
<keyword evidence="1" id="KW-0723">Serine/threonine-protein kinase</keyword>
<dbReference type="SMART" id="SM00220">
    <property type="entry name" value="S_TKc"/>
    <property type="match status" value="1"/>
</dbReference>
<gene>
    <name evidence="8" type="ORF">BSAL_56720</name>
</gene>
<dbReference type="InterPro" id="IPR008271">
    <property type="entry name" value="Ser/Thr_kinase_AS"/>
</dbReference>
<evidence type="ECO:0000259" key="7">
    <source>
        <dbReference type="PROSITE" id="PS50011"/>
    </source>
</evidence>
<reference evidence="9" key="1">
    <citation type="submission" date="2015-09" db="EMBL/GenBank/DDBJ databases">
        <authorList>
            <consortium name="Pathogen Informatics"/>
        </authorList>
    </citation>
    <scope>NUCLEOTIDE SEQUENCE [LARGE SCALE GENOMIC DNA]</scope>
    <source>
        <strain evidence="9">Lake Konstanz</strain>
    </source>
</reference>
<feature type="region of interest" description="Disordered" evidence="6">
    <location>
        <begin position="245"/>
        <end position="270"/>
    </location>
</feature>
<feature type="non-terminal residue" evidence="8">
    <location>
        <position position="367"/>
    </location>
</feature>
<name>A0A0S4IJF3_BODSA</name>
<dbReference type="VEuPathDB" id="TriTrypDB:BSAL_56720"/>
<organism evidence="8 9">
    <name type="scientific">Bodo saltans</name>
    <name type="common">Flagellated protozoan</name>
    <dbReference type="NCBI Taxonomy" id="75058"/>
    <lineage>
        <taxon>Eukaryota</taxon>
        <taxon>Discoba</taxon>
        <taxon>Euglenozoa</taxon>
        <taxon>Kinetoplastea</taxon>
        <taxon>Metakinetoplastina</taxon>
        <taxon>Eubodonida</taxon>
        <taxon>Bodonidae</taxon>
        <taxon>Bodo</taxon>
    </lineage>
</organism>
<keyword evidence="5" id="KW-0067">ATP-binding</keyword>
<keyword evidence="2" id="KW-0808">Transferase</keyword>
<dbReference type="PROSITE" id="PS50011">
    <property type="entry name" value="PROTEIN_KINASE_DOM"/>
    <property type="match status" value="1"/>
</dbReference>
<dbReference type="AlphaFoldDB" id="A0A0S4IJF3"/>
<dbReference type="Pfam" id="PF00069">
    <property type="entry name" value="Pkinase"/>
    <property type="match status" value="2"/>
</dbReference>
<dbReference type="PROSITE" id="PS00108">
    <property type="entry name" value="PROTEIN_KINASE_ST"/>
    <property type="match status" value="1"/>
</dbReference>
<evidence type="ECO:0000256" key="6">
    <source>
        <dbReference type="SAM" id="MobiDB-lite"/>
    </source>
</evidence>
<dbReference type="OrthoDB" id="68483at2759"/>
<dbReference type="GO" id="GO:0005524">
    <property type="term" value="F:ATP binding"/>
    <property type="evidence" value="ECO:0007669"/>
    <property type="project" value="UniProtKB-KW"/>
</dbReference>
<evidence type="ECO:0000256" key="1">
    <source>
        <dbReference type="ARBA" id="ARBA00022527"/>
    </source>
</evidence>
<keyword evidence="9" id="KW-1185">Reference proteome</keyword>
<dbReference type="InterPro" id="IPR011009">
    <property type="entry name" value="Kinase-like_dom_sf"/>
</dbReference>
<evidence type="ECO:0000313" key="9">
    <source>
        <dbReference type="Proteomes" id="UP000051952"/>
    </source>
</evidence>
<keyword evidence="3" id="KW-0547">Nucleotide-binding</keyword>
<evidence type="ECO:0000256" key="4">
    <source>
        <dbReference type="ARBA" id="ARBA00022777"/>
    </source>
</evidence>
<evidence type="ECO:0000313" key="8">
    <source>
        <dbReference type="EMBL" id="CUE83448.1"/>
    </source>
</evidence>
<sequence length="367" mass="38922">MEHYVIHPPPTLLERLKASELLSNAAAAVAAAEAKRLQQGPPNAPVVGPTTNGATTVSSLGGSGVPSAAVSPTWANHPTNFGFNAGNNGHEADSTMDDTESQLAVGFMDDFAGGGGGAGAKERGEARQWSAAAARGEVVYKRLERIWILKYTKQIVAGLAYLHAKGILHRDIKPENILLDESKRHAFLADFGVSEICRDGARGDVGKVLIGTPYFMAPELFAHAEYSRNRTATIGNNMYNNNNSNFSDGAASPVPSGKFGNHNNRGASPQPPHQVLEAVLPPPPALTGAVDVWAVGVTVFAMATGRLPFTGNTEKEIRDSILHTESGKLFTEADGVDADLQALVRAMLRKDPATRISIDALRGQQIM</sequence>
<dbReference type="InterPro" id="IPR000719">
    <property type="entry name" value="Prot_kinase_dom"/>
</dbReference>